<dbReference type="Proteomes" id="UP000054217">
    <property type="component" value="Unassembled WGS sequence"/>
</dbReference>
<protein>
    <submittedName>
        <fullName evidence="2">Uncharacterized protein</fullName>
    </submittedName>
</protein>
<dbReference type="AlphaFoldDB" id="A0A0C3JTW8"/>
<dbReference type="HOGENOM" id="CLU_078029_0_0_1"/>
<dbReference type="OrthoDB" id="10652904at2759"/>
<proteinExistence type="predicted"/>
<reference evidence="3" key="2">
    <citation type="submission" date="2015-01" db="EMBL/GenBank/DDBJ databases">
        <title>Evolutionary Origins and Diversification of the Mycorrhizal Mutualists.</title>
        <authorList>
            <consortium name="DOE Joint Genome Institute"/>
            <consortium name="Mycorrhizal Genomics Consortium"/>
            <person name="Kohler A."/>
            <person name="Kuo A."/>
            <person name="Nagy L.G."/>
            <person name="Floudas D."/>
            <person name="Copeland A."/>
            <person name="Barry K.W."/>
            <person name="Cichocki N."/>
            <person name="Veneault-Fourrey C."/>
            <person name="LaButti K."/>
            <person name="Lindquist E.A."/>
            <person name="Lipzen A."/>
            <person name="Lundell T."/>
            <person name="Morin E."/>
            <person name="Murat C."/>
            <person name="Riley R."/>
            <person name="Ohm R."/>
            <person name="Sun H."/>
            <person name="Tunlid A."/>
            <person name="Henrissat B."/>
            <person name="Grigoriev I.V."/>
            <person name="Hibbett D.S."/>
            <person name="Martin F."/>
        </authorList>
    </citation>
    <scope>NUCLEOTIDE SEQUENCE [LARGE SCALE GENOMIC DNA]</scope>
    <source>
        <strain evidence="3">Marx 270</strain>
    </source>
</reference>
<evidence type="ECO:0000313" key="2">
    <source>
        <dbReference type="EMBL" id="KIO00897.1"/>
    </source>
</evidence>
<feature type="compositionally biased region" description="Low complexity" evidence="1">
    <location>
        <begin position="134"/>
        <end position="148"/>
    </location>
</feature>
<dbReference type="EMBL" id="KN831992">
    <property type="protein sequence ID" value="KIO00897.1"/>
    <property type="molecule type" value="Genomic_DNA"/>
</dbReference>
<evidence type="ECO:0000313" key="3">
    <source>
        <dbReference type="Proteomes" id="UP000054217"/>
    </source>
</evidence>
<sequence length="310" mass="34467">MPPHRYTYPCEPSHRHTPFARCQRQPASDQMIASYRLFIADPAVIGTVYHEVDEDSPLDLVYHATIQALWLEELSHYVNRQNPLLSPACTILNEVAVQQVPLLLKLFDVLGGADLIYNVRQYPTLIAPPPPGSRRPSTATSPPVSSMSPSPPVSSPSPQPCESHDSPSEVDPETTFGVSRAELDYMLNIIETLAQLPLTPVLNAMTEFDRPLTPSDPRYCQACYVCHHLGHIRVNCGLYECPLCHATRPGHTQAQCPSIHLRRPLQDRIATPALVDDRTLVGSEDNDLYDNDFDFDDSAISNMTGEPYGE</sequence>
<name>A0A0C3JTW8_PISTI</name>
<accession>A0A0C3JTW8</accession>
<feature type="region of interest" description="Disordered" evidence="1">
    <location>
        <begin position="127"/>
        <end position="174"/>
    </location>
</feature>
<evidence type="ECO:0000256" key="1">
    <source>
        <dbReference type="SAM" id="MobiDB-lite"/>
    </source>
</evidence>
<gene>
    <name evidence="2" type="ORF">M404DRAFT_29097</name>
</gene>
<reference evidence="2 3" key="1">
    <citation type="submission" date="2014-04" db="EMBL/GenBank/DDBJ databases">
        <authorList>
            <consortium name="DOE Joint Genome Institute"/>
            <person name="Kuo A."/>
            <person name="Kohler A."/>
            <person name="Costa M.D."/>
            <person name="Nagy L.G."/>
            <person name="Floudas D."/>
            <person name="Copeland A."/>
            <person name="Barry K.W."/>
            <person name="Cichocki N."/>
            <person name="Veneault-Fourrey C."/>
            <person name="LaButti K."/>
            <person name="Lindquist E.A."/>
            <person name="Lipzen A."/>
            <person name="Lundell T."/>
            <person name="Morin E."/>
            <person name="Murat C."/>
            <person name="Sun H."/>
            <person name="Tunlid A."/>
            <person name="Henrissat B."/>
            <person name="Grigoriev I.V."/>
            <person name="Hibbett D.S."/>
            <person name="Martin F."/>
            <person name="Nordberg H.P."/>
            <person name="Cantor M.N."/>
            <person name="Hua S.X."/>
        </authorList>
    </citation>
    <scope>NUCLEOTIDE SEQUENCE [LARGE SCALE GENOMIC DNA]</scope>
    <source>
        <strain evidence="2 3">Marx 270</strain>
    </source>
</reference>
<organism evidence="2 3">
    <name type="scientific">Pisolithus tinctorius Marx 270</name>
    <dbReference type="NCBI Taxonomy" id="870435"/>
    <lineage>
        <taxon>Eukaryota</taxon>
        <taxon>Fungi</taxon>
        <taxon>Dikarya</taxon>
        <taxon>Basidiomycota</taxon>
        <taxon>Agaricomycotina</taxon>
        <taxon>Agaricomycetes</taxon>
        <taxon>Agaricomycetidae</taxon>
        <taxon>Boletales</taxon>
        <taxon>Sclerodermatineae</taxon>
        <taxon>Pisolithaceae</taxon>
        <taxon>Pisolithus</taxon>
    </lineage>
</organism>
<feature type="compositionally biased region" description="Pro residues" evidence="1">
    <location>
        <begin position="149"/>
        <end position="159"/>
    </location>
</feature>
<dbReference type="InParanoid" id="A0A0C3JTW8"/>
<keyword evidence="3" id="KW-1185">Reference proteome</keyword>